<organism evidence="5 6">
    <name type="scientific">Xenopus laevis</name>
    <name type="common">African clawed frog</name>
    <dbReference type="NCBI Taxonomy" id="8355"/>
    <lineage>
        <taxon>Eukaryota</taxon>
        <taxon>Metazoa</taxon>
        <taxon>Chordata</taxon>
        <taxon>Craniata</taxon>
        <taxon>Vertebrata</taxon>
        <taxon>Euteleostomi</taxon>
        <taxon>Amphibia</taxon>
        <taxon>Batrachia</taxon>
        <taxon>Anura</taxon>
        <taxon>Pipoidea</taxon>
        <taxon>Pipidae</taxon>
        <taxon>Xenopodinae</taxon>
        <taxon>Xenopus</taxon>
        <taxon>Xenopus</taxon>
    </lineage>
</organism>
<dbReference type="EMBL" id="CM004466">
    <property type="protein sequence ID" value="OCU00755.1"/>
    <property type="molecule type" value="Genomic_DNA"/>
</dbReference>
<dbReference type="GO" id="GO:0051287">
    <property type="term" value="F:NAD binding"/>
    <property type="evidence" value="ECO:0007669"/>
    <property type="project" value="InterPro"/>
</dbReference>
<protein>
    <recommendedName>
        <fullName evidence="7">D-isomer specific 2-hydroxyacid dehydrogenase NAD-binding domain-containing protein</fullName>
    </recommendedName>
</protein>
<evidence type="ECO:0000313" key="5">
    <source>
        <dbReference type="EMBL" id="OCU00755.1"/>
    </source>
</evidence>
<feature type="domain" description="D-isomer specific 2-hydroxyacid dehydrogenase catalytic" evidence="3">
    <location>
        <begin position="40"/>
        <end position="107"/>
    </location>
</feature>
<dbReference type="InterPro" id="IPR006140">
    <property type="entry name" value="D-isomer_DH_NAD-bd"/>
</dbReference>
<dbReference type="PANTHER" id="PTHR10996">
    <property type="entry name" value="2-HYDROXYACID DEHYDROGENASE-RELATED"/>
    <property type="match status" value="1"/>
</dbReference>
<feature type="domain" description="D-isomer specific 2-hydroxyacid dehydrogenase NAD-binding" evidence="4">
    <location>
        <begin position="181"/>
        <end position="277"/>
    </location>
</feature>
<dbReference type="Gene3D" id="3.40.50.720">
    <property type="entry name" value="NAD(P)-binding Rossmann-like Domain"/>
    <property type="match status" value="4"/>
</dbReference>
<dbReference type="AlphaFoldDB" id="A0A974DZ17"/>
<evidence type="ECO:0000256" key="2">
    <source>
        <dbReference type="RuleBase" id="RU003719"/>
    </source>
</evidence>
<dbReference type="InterPro" id="IPR050223">
    <property type="entry name" value="D-isomer_2-hydroxyacid_DH"/>
</dbReference>
<dbReference type="Pfam" id="PF00389">
    <property type="entry name" value="2-Hacid_dh"/>
    <property type="match status" value="1"/>
</dbReference>
<dbReference type="InterPro" id="IPR029753">
    <property type="entry name" value="D-isomer_DH_CS"/>
</dbReference>
<evidence type="ECO:0000313" key="6">
    <source>
        <dbReference type="Proteomes" id="UP000694892"/>
    </source>
</evidence>
<accession>A0A974DZ17</accession>
<dbReference type="PANTHER" id="PTHR10996:SF230">
    <property type="entry name" value="GLYOXYLATE REDUCTASE_HYDROXYPYRUVATE REDUCTASE B"/>
    <property type="match status" value="1"/>
</dbReference>
<gene>
    <name evidence="5" type="ORF">XELAEV_18006534mg</name>
</gene>
<reference evidence="6" key="1">
    <citation type="journal article" date="2016" name="Nature">
        <title>Genome evolution in the allotetraploid frog Xenopus laevis.</title>
        <authorList>
            <person name="Session A.M."/>
            <person name="Uno Y."/>
            <person name="Kwon T."/>
            <person name="Chapman J.A."/>
            <person name="Toyoda A."/>
            <person name="Takahashi S."/>
            <person name="Fukui A."/>
            <person name="Hikosaka A."/>
            <person name="Suzuki A."/>
            <person name="Kondo M."/>
            <person name="van Heeringen S.J."/>
            <person name="Quigley I."/>
            <person name="Heinz S."/>
            <person name="Ogino H."/>
            <person name="Ochi H."/>
            <person name="Hellsten U."/>
            <person name="Lyons J.B."/>
            <person name="Simakov O."/>
            <person name="Putnam N."/>
            <person name="Stites J."/>
            <person name="Kuroki Y."/>
            <person name="Tanaka T."/>
            <person name="Michiue T."/>
            <person name="Watanabe M."/>
            <person name="Bogdanovic O."/>
            <person name="Lister R."/>
            <person name="Georgiou G."/>
            <person name="Paranjpe S.S."/>
            <person name="van Kruijsbergen I."/>
            <person name="Shu S."/>
            <person name="Carlson J."/>
            <person name="Kinoshita T."/>
            <person name="Ohta Y."/>
            <person name="Mawaribuchi S."/>
            <person name="Jenkins J."/>
            <person name="Grimwood J."/>
            <person name="Schmutz J."/>
            <person name="Mitros T."/>
            <person name="Mozaffari S.V."/>
            <person name="Suzuki Y."/>
            <person name="Haramoto Y."/>
            <person name="Yamamoto T.S."/>
            <person name="Takagi C."/>
            <person name="Heald R."/>
            <person name="Miller K."/>
            <person name="Haudenschild C."/>
            <person name="Kitzman J."/>
            <person name="Nakayama T."/>
            <person name="Izutsu Y."/>
            <person name="Robert J."/>
            <person name="Fortriede J."/>
            <person name="Burns K."/>
            <person name="Lotay V."/>
            <person name="Karimi K."/>
            <person name="Yasuoka Y."/>
            <person name="Dichmann D.S."/>
            <person name="Flajnik M.F."/>
            <person name="Houston D.W."/>
            <person name="Shendure J."/>
            <person name="DuPasquier L."/>
            <person name="Vize P.D."/>
            <person name="Zorn A.M."/>
            <person name="Ito M."/>
            <person name="Marcotte E.M."/>
            <person name="Wallingford J.B."/>
            <person name="Ito Y."/>
            <person name="Asashima M."/>
            <person name="Ueno N."/>
            <person name="Matsuda Y."/>
            <person name="Veenstra G.J."/>
            <person name="Fujiyama A."/>
            <person name="Harland R.M."/>
            <person name="Taira M."/>
            <person name="Rokhsar D.S."/>
        </authorList>
    </citation>
    <scope>NUCLEOTIDE SEQUENCE [LARGE SCALE GENOMIC DNA]</scope>
    <source>
        <strain evidence="6">J</strain>
    </source>
</reference>
<dbReference type="GO" id="GO:0008465">
    <property type="term" value="F:hydroxypyruvate reductase (NADH) activity"/>
    <property type="evidence" value="ECO:0007669"/>
    <property type="project" value="TreeGrafter"/>
</dbReference>
<dbReference type="InterPro" id="IPR006139">
    <property type="entry name" value="D-isomer_2_OHA_DH_cat_dom"/>
</dbReference>
<dbReference type="GO" id="GO:0030267">
    <property type="term" value="F:glyoxylate reductase (NADPH) activity"/>
    <property type="evidence" value="ECO:0007669"/>
    <property type="project" value="TreeGrafter"/>
</dbReference>
<comment type="similarity">
    <text evidence="2">Belongs to the D-isomer specific 2-hydroxyacid dehydrogenase family.</text>
</comment>
<dbReference type="SUPFAM" id="SSF51735">
    <property type="entry name" value="NAD(P)-binding Rossmann-fold domains"/>
    <property type="match status" value="1"/>
</dbReference>
<dbReference type="SUPFAM" id="SSF52283">
    <property type="entry name" value="Formate/glycerate dehydrogenase catalytic domain-like"/>
    <property type="match status" value="1"/>
</dbReference>
<dbReference type="InterPro" id="IPR036291">
    <property type="entry name" value="NAD(P)-bd_dom_sf"/>
</dbReference>
<dbReference type="OMA" id="VETWNAM"/>
<proteinExistence type="inferred from homology"/>
<evidence type="ECO:0008006" key="7">
    <source>
        <dbReference type="Google" id="ProtNLM"/>
    </source>
</evidence>
<dbReference type="PROSITE" id="PS00671">
    <property type="entry name" value="D_2_HYDROXYACID_DH_3"/>
    <property type="match status" value="1"/>
</dbReference>
<dbReference type="GO" id="GO:0005829">
    <property type="term" value="C:cytosol"/>
    <property type="evidence" value="ECO:0007669"/>
    <property type="project" value="TreeGrafter"/>
</dbReference>
<name>A0A974DZ17_XENLA</name>
<evidence type="ECO:0000256" key="1">
    <source>
        <dbReference type="ARBA" id="ARBA00023002"/>
    </source>
</evidence>
<dbReference type="Proteomes" id="UP000694892">
    <property type="component" value="Chromosome 1L"/>
</dbReference>
<evidence type="ECO:0000259" key="4">
    <source>
        <dbReference type="Pfam" id="PF02826"/>
    </source>
</evidence>
<evidence type="ECO:0000259" key="3">
    <source>
        <dbReference type="Pfam" id="PF00389"/>
    </source>
</evidence>
<dbReference type="Pfam" id="PF02826">
    <property type="entry name" value="2-Hacid_dh_C"/>
    <property type="match status" value="1"/>
</dbReference>
<sequence>MWNSCCFTIQHKLLVAQFNTCCRLQVMNTAGRNLRKVYITRRIPPDGLKAIQQAGRIVLPPININYISVSGIHALYCLLTEKIDKEVLDSAGPSLKVVSTMSVGYDHWKNLKTGKLMNSEYLQYLAHLEQLLNRKPRRKMEVTRAIINIFRFSGWGTWKPLWMCGNGLKGSTVGILGLGRIVTLEELAKQSDFLVVCCALIPETQGICNKQLFSKMKGSAVFINTSRGAVVNQEDLYHAFVNGQIASAGLDVTVPEPLPTNHPLFKLKNCVILPHIASATVETWNAMAALAAHNLLAGLKGEAMPT</sequence>
<keyword evidence="1 2" id="KW-0560">Oxidoreductase</keyword>